<dbReference type="Proteomes" id="UP001220670">
    <property type="component" value="Unassembled WGS sequence"/>
</dbReference>
<reference evidence="2" key="1">
    <citation type="submission" date="2023-01" db="EMBL/GenBank/DDBJ databases">
        <title>Genome analysis of 13 Lactobacillus isolated from gut of wild boar.</title>
        <authorList>
            <person name="Papp P."/>
            <person name="Libisch B."/>
            <person name="Nagy T."/>
            <person name="Olasz F."/>
        </authorList>
    </citation>
    <scope>NUCLEOTIDE SEQUENCE</scope>
    <source>
        <strain evidence="2">F146</strain>
    </source>
</reference>
<protein>
    <submittedName>
        <fullName evidence="2">DUF3854 domain-containing protein</fullName>
    </submittedName>
</protein>
<accession>A0AAJ1MAJ4</accession>
<feature type="domain" description="DUF3854" evidence="1">
    <location>
        <begin position="429"/>
        <end position="491"/>
    </location>
</feature>
<dbReference type="Pfam" id="PF12965">
    <property type="entry name" value="DUF3854"/>
    <property type="match status" value="1"/>
</dbReference>
<evidence type="ECO:0000313" key="2">
    <source>
        <dbReference type="EMBL" id="MDC2829094.1"/>
    </source>
</evidence>
<dbReference type="AlphaFoldDB" id="A0AAJ1MAJ4"/>
<gene>
    <name evidence="2" type="ORF">PO250_01925</name>
</gene>
<dbReference type="InterPro" id="IPR024385">
    <property type="entry name" value="DUF3854"/>
</dbReference>
<organism evidence="2 3">
    <name type="scientific">Limosilactobacillus mucosae</name>
    <name type="common">Lactobacillus mucosae</name>
    <dbReference type="NCBI Taxonomy" id="97478"/>
    <lineage>
        <taxon>Bacteria</taxon>
        <taxon>Bacillati</taxon>
        <taxon>Bacillota</taxon>
        <taxon>Bacilli</taxon>
        <taxon>Lactobacillales</taxon>
        <taxon>Lactobacillaceae</taxon>
        <taxon>Limosilactobacillus</taxon>
    </lineage>
</organism>
<dbReference type="RefSeq" id="WP_272225754.1">
    <property type="nucleotide sequence ID" value="NZ_JAQONE010000005.1"/>
</dbReference>
<evidence type="ECO:0000313" key="3">
    <source>
        <dbReference type="Proteomes" id="UP001220670"/>
    </source>
</evidence>
<name>A0AAJ1MAJ4_LIMMU</name>
<proteinExistence type="predicted"/>
<comment type="caution">
    <text evidence="2">The sequence shown here is derived from an EMBL/GenBank/DDBJ whole genome shotgun (WGS) entry which is preliminary data.</text>
</comment>
<sequence length="499" mass="57207">MVSEVEKSIKVLSERYRGRLRLSNCYDYDNQGNKIPFLEFAGACCPICGRDHYCMINAKGTRVICTKVPNDGKRRLNGWVYEINGEKPIAFNEKVAAKQRPKTNQQAPAQTIDMLYRIVLSMRPLSAKHRQDLLDRGLSAERIDNYAGHPGFGSFLTDSTYWKKKQYHDMQLGFNKAENDEVVFKSRWNYLFQHLNLAEDSWKGVPGFYLKESQIRTYNKQGEKVVSKGAAPYFGNKTEGLMVPYYNEKNQMVGFQVRVDHIGTQVKVLRYPDKKYWVEIEADGDTNEYTVRVSGPGFDPEEGTVIEQGHFNDGEEITVNFEMGLQKVTFEIKKGGKYFWISSANKKEGASWTTPVQVAYNPKITQLEADDPVLKRYIEKPKAVWLTEGGLKALVAADNLAKNFSEEELNVYGRDVLAVAGVSSYRKFFDKLKALHVSSVTTAYDMDFKNNPQVKENYKSLIRELLKQGYKVRIAYWSKEKGLDDALVNKSEFRFKDIK</sequence>
<dbReference type="EMBL" id="JAQONE010000005">
    <property type="protein sequence ID" value="MDC2829094.1"/>
    <property type="molecule type" value="Genomic_DNA"/>
</dbReference>
<evidence type="ECO:0000259" key="1">
    <source>
        <dbReference type="Pfam" id="PF12965"/>
    </source>
</evidence>